<evidence type="ECO:0000313" key="9">
    <source>
        <dbReference type="EMBL" id="TGE38409.1"/>
    </source>
</evidence>
<comment type="similarity">
    <text evidence="1">Belongs to the N(4)/N(6)-methyltransferase family.</text>
</comment>
<keyword evidence="6" id="KW-0680">Restriction system</keyword>
<evidence type="ECO:0000256" key="6">
    <source>
        <dbReference type="ARBA" id="ARBA00022747"/>
    </source>
</evidence>
<dbReference type="Proteomes" id="UP000298460">
    <property type="component" value="Unassembled WGS sequence"/>
</dbReference>
<evidence type="ECO:0000256" key="5">
    <source>
        <dbReference type="ARBA" id="ARBA00022691"/>
    </source>
</evidence>
<reference evidence="9 10" key="1">
    <citation type="submission" date="2019-03" db="EMBL/GenBank/DDBJ databases">
        <title>Draft Genome Sequence of Desulfosporosinus fructosivorans Strain 63.6F, Isolated from Marine Sediment in the Baltic Sea.</title>
        <authorList>
            <person name="Hausmann B."/>
            <person name="Vandieken V."/>
            <person name="Pjevac P."/>
            <person name="Schreck K."/>
            <person name="Herbold C.W."/>
            <person name="Loy A."/>
        </authorList>
    </citation>
    <scope>NUCLEOTIDE SEQUENCE [LARGE SCALE GENOMIC DNA]</scope>
    <source>
        <strain evidence="9 10">63.6F</strain>
    </source>
</reference>
<evidence type="ECO:0000256" key="3">
    <source>
        <dbReference type="ARBA" id="ARBA00022603"/>
    </source>
</evidence>
<dbReference type="GO" id="GO:0032259">
    <property type="term" value="P:methylation"/>
    <property type="evidence" value="ECO:0007669"/>
    <property type="project" value="UniProtKB-KW"/>
</dbReference>
<feature type="domain" description="N6 adenine-specific DNA methyltransferase N-terminal" evidence="8">
    <location>
        <begin position="10"/>
        <end position="148"/>
    </location>
</feature>
<dbReference type="PANTHER" id="PTHR42933:SF3">
    <property type="entry name" value="TYPE I RESTRICTION ENZYME MJAVIII METHYLASE SUBUNIT"/>
    <property type="match status" value="1"/>
</dbReference>
<keyword evidence="9" id="KW-0255">Endonuclease</keyword>
<dbReference type="PANTHER" id="PTHR42933">
    <property type="entry name" value="SLR6095 PROTEIN"/>
    <property type="match status" value="1"/>
</dbReference>
<dbReference type="GO" id="GO:0009007">
    <property type="term" value="F:site-specific DNA-methyltransferase (adenine-specific) activity"/>
    <property type="evidence" value="ECO:0007669"/>
    <property type="project" value="UniProtKB-EC"/>
</dbReference>
<dbReference type="EMBL" id="SPQQ01000003">
    <property type="protein sequence ID" value="TGE38409.1"/>
    <property type="molecule type" value="Genomic_DNA"/>
</dbReference>
<dbReference type="OrthoDB" id="9814572at2"/>
<dbReference type="GO" id="GO:0004519">
    <property type="term" value="F:endonuclease activity"/>
    <property type="evidence" value="ECO:0007669"/>
    <property type="project" value="UniProtKB-KW"/>
</dbReference>
<keyword evidence="9" id="KW-0540">Nuclease</keyword>
<keyword evidence="4" id="KW-0808">Transferase</keyword>
<comment type="catalytic activity">
    <reaction evidence="7">
        <text>a 2'-deoxyadenosine in DNA + S-adenosyl-L-methionine = an N(6)-methyl-2'-deoxyadenosine in DNA + S-adenosyl-L-homocysteine + H(+)</text>
        <dbReference type="Rhea" id="RHEA:15197"/>
        <dbReference type="Rhea" id="RHEA-COMP:12418"/>
        <dbReference type="Rhea" id="RHEA-COMP:12419"/>
        <dbReference type="ChEBI" id="CHEBI:15378"/>
        <dbReference type="ChEBI" id="CHEBI:57856"/>
        <dbReference type="ChEBI" id="CHEBI:59789"/>
        <dbReference type="ChEBI" id="CHEBI:90615"/>
        <dbReference type="ChEBI" id="CHEBI:90616"/>
        <dbReference type="EC" id="2.1.1.72"/>
    </reaction>
</comment>
<keyword evidence="10" id="KW-1185">Reference proteome</keyword>
<dbReference type="InterPro" id="IPR022749">
    <property type="entry name" value="D12N6_MeTrfase_N"/>
</dbReference>
<evidence type="ECO:0000256" key="2">
    <source>
        <dbReference type="ARBA" id="ARBA00011900"/>
    </source>
</evidence>
<keyword evidence="9" id="KW-0378">Hydrolase</keyword>
<accession>A0A4Z0R840</accession>
<evidence type="ECO:0000256" key="7">
    <source>
        <dbReference type="ARBA" id="ARBA00047942"/>
    </source>
</evidence>
<comment type="caution">
    <text evidence="9">The sequence shown here is derived from an EMBL/GenBank/DDBJ whole genome shotgun (WGS) entry which is preliminary data.</text>
</comment>
<keyword evidence="5" id="KW-0949">S-adenosyl-L-methionine</keyword>
<sequence>MGEKLTLAGLESFLDDTCDSLRKDRDAKELKEYVIAILFLKRLNDSFNLEREIRRNKLKAKGLTEAQIEDELEKREVYRFFVPKIARWKNIKHQTEELGPYLIKVFAEIEQMNRGCLGLLSTVDFNKRLENGDEYITNADLLELIKDFDELQLTDDHLAF</sequence>
<dbReference type="EC" id="2.1.1.72" evidence="2"/>
<evidence type="ECO:0000259" key="8">
    <source>
        <dbReference type="Pfam" id="PF12161"/>
    </source>
</evidence>
<dbReference type="SUPFAM" id="SSF53335">
    <property type="entry name" value="S-adenosyl-L-methionine-dependent methyltransferases"/>
    <property type="match status" value="1"/>
</dbReference>
<protein>
    <recommendedName>
        <fullName evidence="2">site-specific DNA-methyltransferase (adenine-specific)</fullName>
        <ecNumber evidence="2">2.1.1.72</ecNumber>
    </recommendedName>
</protein>
<dbReference type="InterPro" id="IPR051537">
    <property type="entry name" value="DNA_Adenine_Mtase"/>
</dbReference>
<dbReference type="GO" id="GO:0009307">
    <property type="term" value="P:DNA restriction-modification system"/>
    <property type="evidence" value="ECO:0007669"/>
    <property type="project" value="UniProtKB-KW"/>
</dbReference>
<evidence type="ECO:0000256" key="1">
    <source>
        <dbReference type="ARBA" id="ARBA00006594"/>
    </source>
</evidence>
<dbReference type="InterPro" id="IPR029063">
    <property type="entry name" value="SAM-dependent_MTases_sf"/>
</dbReference>
<keyword evidence="3" id="KW-0489">Methyltransferase</keyword>
<evidence type="ECO:0000313" key="10">
    <source>
        <dbReference type="Proteomes" id="UP000298460"/>
    </source>
</evidence>
<dbReference type="Pfam" id="PF12161">
    <property type="entry name" value="HsdM_N"/>
    <property type="match status" value="1"/>
</dbReference>
<evidence type="ECO:0000256" key="4">
    <source>
        <dbReference type="ARBA" id="ARBA00022679"/>
    </source>
</evidence>
<proteinExistence type="inferred from homology"/>
<dbReference type="InterPro" id="IPR038333">
    <property type="entry name" value="T1MK-like_N_sf"/>
</dbReference>
<name>A0A4Z0R840_9FIRM</name>
<gene>
    <name evidence="9" type="ORF">E4K67_10700</name>
</gene>
<dbReference type="RefSeq" id="WP_135546432.1">
    <property type="nucleotide sequence ID" value="NZ_SPQQ01000003.1"/>
</dbReference>
<organism evidence="9 10">
    <name type="scientific">Desulfosporosinus fructosivorans</name>
    <dbReference type="NCBI Taxonomy" id="2018669"/>
    <lineage>
        <taxon>Bacteria</taxon>
        <taxon>Bacillati</taxon>
        <taxon>Bacillota</taxon>
        <taxon>Clostridia</taxon>
        <taxon>Eubacteriales</taxon>
        <taxon>Desulfitobacteriaceae</taxon>
        <taxon>Desulfosporosinus</taxon>
    </lineage>
</organism>
<dbReference type="Gene3D" id="1.20.1260.30">
    <property type="match status" value="1"/>
</dbReference>
<dbReference type="AlphaFoldDB" id="A0A4Z0R840"/>